<dbReference type="SMART" id="SM00597">
    <property type="entry name" value="ZnF_TTF"/>
    <property type="match status" value="1"/>
</dbReference>
<evidence type="ECO:0000313" key="4">
    <source>
        <dbReference type="Proteomes" id="UP000478052"/>
    </source>
</evidence>
<reference evidence="3 4" key="1">
    <citation type="submission" date="2019-08" db="EMBL/GenBank/DDBJ databases">
        <title>Whole genome of Aphis craccivora.</title>
        <authorList>
            <person name="Voronova N.V."/>
            <person name="Shulinski R.S."/>
            <person name="Bandarenka Y.V."/>
            <person name="Zhorov D.G."/>
            <person name="Warner D."/>
        </authorList>
    </citation>
    <scope>NUCLEOTIDE SEQUENCE [LARGE SCALE GENOMIC DNA]</scope>
    <source>
        <strain evidence="3">180601</strain>
        <tissue evidence="3">Whole Body</tissue>
    </source>
</reference>
<keyword evidence="4" id="KW-1185">Reference proteome</keyword>
<protein>
    <submittedName>
        <fullName evidence="3">Zinc finger MYM-type protein 1-like</fullName>
    </submittedName>
</protein>
<comment type="caution">
    <text evidence="3">The sequence shown here is derived from an EMBL/GenBank/DDBJ whole genome shotgun (WGS) entry which is preliminary data.</text>
</comment>
<dbReference type="OrthoDB" id="6622725at2759"/>
<organism evidence="3 4">
    <name type="scientific">Aphis craccivora</name>
    <name type="common">Cowpea aphid</name>
    <dbReference type="NCBI Taxonomy" id="307492"/>
    <lineage>
        <taxon>Eukaryota</taxon>
        <taxon>Metazoa</taxon>
        <taxon>Ecdysozoa</taxon>
        <taxon>Arthropoda</taxon>
        <taxon>Hexapoda</taxon>
        <taxon>Insecta</taxon>
        <taxon>Pterygota</taxon>
        <taxon>Neoptera</taxon>
        <taxon>Paraneoptera</taxon>
        <taxon>Hemiptera</taxon>
        <taxon>Sternorrhyncha</taxon>
        <taxon>Aphidomorpha</taxon>
        <taxon>Aphidoidea</taxon>
        <taxon>Aphididae</taxon>
        <taxon>Aphidini</taxon>
        <taxon>Aphis</taxon>
        <taxon>Aphis</taxon>
    </lineage>
</organism>
<dbReference type="PANTHER" id="PTHR45749">
    <property type="match status" value="1"/>
</dbReference>
<proteinExistence type="predicted"/>
<dbReference type="Proteomes" id="UP000478052">
    <property type="component" value="Unassembled WGS sequence"/>
</dbReference>
<sequence length="439" mass="50979">MSNRDRDRFRSYESGCKKREKKQIKQDFLKTQQGSFLKFLSKENDKLDSQSDVILATKISTISQVNSEAENLELEREKSPKLSSICLKSPKALNKDSELPQTIISNFKESNSVEFQEILSCKLISNESKIILTNTAMNDSNMYDDPANWPISISQDLRTSIVKLGPKRTINFNFPSRVIISSSSEKEVNRRFSTNFYYRKLPNGEIVDRNWLVYSISKDHVFCFCCKLFGLSVYGSLSGIGTNDWSHLGTKLIEHERSLTHFRCTEKWFDLKIRIQKMSTIDKTNLEIIEREKTHWRNVLKRIIAAIHYLAKHNEAFRGSSDVIFTKNNGKFLGLIEMIGKFDTVMGEHLNKIKNHDTRVHYLGHDIQENLIKLMAVAIKTKIIHLIKSAKYYTIIMDTTPDISRQEQLSIVIRIVNMEFENEMCDPQINEFFMDFINI</sequence>
<feature type="non-terminal residue" evidence="3">
    <location>
        <position position="439"/>
    </location>
</feature>
<dbReference type="EMBL" id="VUJU01014385">
    <property type="protein sequence ID" value="KAF0702210.1"/>
    <property type="molecule type" value="Genomic_DNA"/>
</dbReference>
<dbReference type="InterPro" id="IPR006580">
    <property type="entry name" value="Znf_TTF"/>
</dbReference>
<name>A0A6G0VMT6_APHCR</name>
<feature type="region of interest" description="Disordered" evidence="1">
    <location>
        <begin position="1"/>
        <end position="22"/>
    </location>
</feature>
<dbReference type="PANTHER" id="PTHR45749:SF35">
    <property type="entry name" value="AC-LIKE TRANSPOSASE-RELATED"/>
    <property type="match status" value="1"/>
</dbReference>
<gene>
    <name evidence="3" type="ORF">FWK35_00038260</name>
</gene>
<evidence type="ECO:0000256" key="1">
    <source>
        <dbReference type="SAM" id="MobiDB-lite"/>
    </source>
</evidence>
<dbReference type="AlphaFoldDB" id="A0A6G0VMT6"/>
<evidence type="ECO:0000259" key="2">
    <source>
        <dbReference type="SMART" id="SM00597"/>
    </source>
</evidence>
<feature type="domain" description="TTF-type" evidence="2">
    <location>
        <begin position="197"/>
        <end position="280"/>
    </location>
</feature>
<evidence type="ECO:0000313" key="3">
    <source>
        <dbReference type="EMBL" id="KAF0702210.1"/>
    </source>
</evidence>
<accession>A0A6G0VMT6</accession>